<dbReference type="RefSeq" id="WP_199018426.1">
    <property type="nucleotide sequence ID" value="NZ_JAELUP010000014.1"/>
</dbReference>
<evidence type="ECO:0000313" key="1">
    <source>
        <dbReference type="EMBL" id="MBJ6360870.1"/>
    </source>
</evidence>
<dbReference type="Pfam" id="PF04883">
    <property type="entry name" value="HK97-gp10_like"/>
    <property type="match status" value="1"/>
</dbReference>
<dbReference type="Proteomes" id="UP000640274">
    <property type="component" value="Unassembled WGS sequence"/>
</dbReference>
<evidence type="ECO:0000313" key="2">
    <source>
        <dbReference type="Proteomes" id="UP000640274"/>
    </source>
</evidence>
<proteinExistence type="predicted"/>
<dbReference type="EMBL" id="JAELUP010000014">
    <property type="protein sequence ID" value="MBJ6360870.1"/>
    <property type="molecule type" value="Genomic_DNA"/>
</dbReference>
<dbReference type="InterPro" id="IPR010064">
    <property type="entry name" value="HK97-gp10_tail"/>
</dbReference>
<accession>A0A934J173</accession>
<reference evidence="1" key="1">
    <citation type="submission" date="2020-12" db="EMBL/GenBank/DDBJ databases">
        <authorList>
            <person name="Huq M.A."/>
        </authorList>
    </citation>
    <scope>NUCLEOTIDE SEQUENCE</scope>
    <source>
        <strain evidence="1">MAHUQ-46</strain>
    </source>
</reference>
<organism evidence="1 2">
    <name type="scientific">Paenibacillus roseus</name>
    <dbReference type="NCBI Taxonomy" id="2798579"/>
    <lineage>
        <taxon>Bacteria</taxon>
        <taxon>Bacillati</taxon>
        <taxon>Bacillota</taxon>
        <taxon>Bacilli</taxon>
        <taxon>Bacillales</taxon>
        <taxon>Paenibacillaceae</taxon>
        <taxon>Paenibacillus</taxon>
    </lineage>
</organism>
<gene>
    <name evidence="1" type="ORF">JFN88_06005</name>
</gene>
<keyword evidence="2" id="KW-1185">Reference proteome</keyword>
<dbReference type="AlphaFoldDB" id="A0A934J173"/>
<protein>
    <submittedName>
        <fullName evidence="1">HK97 gp10 family phage protein</fullName>
    </submittedName>
</protein>
<sequence>MGGKGFDVSGLRKLLGNIRGAKQDTRRFIENCVKELANRLLAKVIPRTPSDSGVLRAGWQLGPVVWEANGSCSVELLNAVDYAPYVEYGHRTVNHMGWVEGRFMLTFSVEELERELPPLLERRLKQYLDRIWR</sequence>
<name>A0A934J173_9BACL</name>
<comment type="caution">
    <text evidence="1">The sequence shown here is derived from an EMBL/GenBank/DDBJ whole genome shotgun (WGS) entry which is preliminary data.</text>
</comment>